<comment type="caution">
    <text evidence="1">The sequence shown here is derived from an EMBL/GenBank/DDBJ whole genome shotgun (WGS) entry which is preliminary data.</text>
</comment>
<gene>
    <name evidence="1" type="ORF">I553_6447</name>
</gene>
<accession>X8BEM0</accession>
<name>X8BEM0_MYCXE</name>
<dbReference type="AlphaFoldDB" id="X8BEM0"/>
<organism evidence="1">
    <name type="scientific">Mycobacterium xenopi 4042</name>
    <dbReference type="NCBI Taxonomy" id="1299334"/>
    <lineage>
        <taxon>Bacteria</taxon>
        <taxon>Bacillati</taxon>
        <taxon>Actinomycetota</taxon>
        <taxon>Actinomycetes</taxon>
        <taxon>Mycobacteriales</taxon>
        <taxon>Mycobacteriaceae</taxon>
        <taxon>Mycobacterium</taxon>
    </lineage>
</organism>
<evidence type="ECO:0000313" key="1">
    <source>
        <dbReference type="EMBL" id="EUA42587.1"/>
    </source>
</evidence>
<sequence>MTTITPAAVWRRCSARPGVLGWAAAGVCAALRFRYDRQ</sequence>
<reference evidence="1" key="1">
    <citation type="submission" date="2014-01" db="EMBL/GenBank/DDBJ databases">
        <authorList>
            <person name="Brown-Elliot B."/>
            <person name="Wallace R."/>
            <person name="Lenaerts A."/>
            <person name="Ordway D."/>
            <person name="DeGroote M.A."/>
            <person name="Parker T."/>
            <person name="Sizemore C."/>
            <person name="Tallon L.J."/>
            <person name="Sadzewicz L.K."/>
            <person name="Sengamalay N."/>
            <person name="Fraser C.M."/>
            <person name="Hine E."/>
            <person name="Shefchek K.A."/>
            <person name="Das S.P."/>
            <person name="Tettelin H."/>
        </authorList>
    </citation>
    <scope>NUCLEOTIDE SEQUENCE [LARGE SCALE GENOMIC DNA]</scope>
    <source>
        <strain evidence="1">4042</strain>
    </source>
</reference>
<dbReference type="PATRIC" id="fig|1299334.3.peg.4607"/>
<dbReference type="EMBL" id="JAOB01000042">
    <property type="protein sequence ID" value="EUA42587.1"/>
    <property type="molecule type" value="Genomic_DNA"/>
</dbReference>
<protein>
    <submittedName>
        <fullName evidence="1">Uncharacterized protein</fullName>
    </submittedName>
</protein>
<proteinExistence type="predicted"/>